<evidence type="ECO:0000313" key="3">
    <source>
        <dbReference type="Proteomes" id="UP000479000"/>
    </source>
</evidence>
<feature type="region of interest" description="Disordered" evidence="1">
    <location>
        <begin position="214"/>
        <end position="242"/>
    </location>
</feature>
<dbReference type="EMBL" id="CADCXU010008371">
    <property type="protein sequence ID" value="CAA9999233.1"/>
    <property type="molecule type" value="Genomic_DNA"/>
</dbReference>
<gene>
    <name evidence="2" type="ORF">NTEN_LOCUS5516</name>
</gene>
<proteinExistence type="predicted"/>
<name>A0A6H5GBU3_9HEMI</name>
<keyword evidence="3" id="KW-1185">Reference proteome</keyword>
<feature type="region of interest" description="Disordered" evidence="1">
    <location>
        <begin position="1"/>
        <end position="58"/>
    </location>
</feature>
<protein>
    <submittedName>
        <fullName evidence="2">Uncharacterized protein</fullName>
    </submittedName>
</protein>
<feature type="compositionally biased region" description="Acidic residues" evidence="1">
    <location>
        <begin position="26"/>
        <end position="52"/>
    </location>
</feature>
<organism evidence="2 3">
    <name type="scientific">Nesidiocoris tenuis</name>
    <dbReference type="NCBI Taxonomy" id="355587"/>
    <lineage>
        <taxon>Eukaryota</taxon>
        <taxon>Metazoa</taxon>
        <taxon>Ecdysozoa</taxon>
        <taxon>Arthropoda</taxon>
        <taxon>Hexapoda</taxon>
        <taxon>Insecta</taxon>
        <taxon>Pterygota</taxon>
        <taxon>Neoptera</taxon>
        <taxon>Paraneoptera</taxon>
        <taxon>Hemiptera</taxon>
        <taxon>Heteroptera</taxon>
        <taxon>Panheteroptera</taxon>
        <taxon>Cimicomorpha</taxon>
        <taxon>Miridae</taxon>
        <taxon>Dicyphina</taxon>
        <taxon>Nesidiocoris</taxon>
    </lineage>
</organism>
<evidence type="ECO:0000313" key="2">
    <source>
        <dbReference type="EMBL" id="CAA9999233.1"/>
    </source>
</evidence>
<accession>A0A6H5GBU3</accession>
<sequence>MPTIEKKYQATLNCQEASHEELEGGNLEEEDDLKEENDLEEGEDREEGEDLEVDRSLGKDTVCEEEQDDQNNGAKELFEKMLALRIDRHALAIKDGYRIKPQVCVCGDECCSCFDYSPFLHNLKLHTYKKLLASEYNKMSEARKQHAAGEDALSASGSGCTLDRTSISGLFQSKFAKTGAKRDDPDPPYESRFNSTHGRLRAFDPNLYKFHVREEARKYSDKRPGRSDNQTREPAMRPTWRI</sequence>
<dbReference type="OrthoDB" id="10582057at2759"/>
<reference evidence="2 3" key="1">
    <citation type="submission" date="2020-02" db="EMBL/GenBank/DDBJ databases">
        <authorList>
            <person name="Ferguson B K."/>
        </authorList>
    </citation>
    <scope>NUCLEOTIDE SEQUENCE [LARGE SCALE GENOMIC DNA]</scope>
</reference>
<dbReference type="Proteomes" id="UP000479000">
    <property type="component" value="Unassembled WGS sequence"/>
</dbReference>
<dbReference type="AlphaFoldDB" id="A0A6H5GBU3"/>
<evidence type="ECO:0000256" key="1">
    <source>
        <dbReference type="SAM" id="MobiDB-lite"/>
    </source>
</evidence>
<feature type="compositionally biased region" description="Basic and acidic residues" evidence="1">
    <location>
        <begin position="214"/>
        <end position="235"/>
    </location>
</feature>